<dbReference type="STRING" id="1076935.U4KVU2"/>
<gene>
    <name evidence="5" type="ORF">PCON_05014</name>
</gene>
<dbReference type="GO" id="GO:0005975">
    <property type="term" value="P:carbohydrate metabolic process"/>
    <property type="evidence" value="ECO:0007669"/>
    <property type="project" value="InterPro"/>
</dbReference>
<dbReference type="eggNOG" id="KOG1192">
    <property type="taxonomic scope" value="Eukaryota"/>
</dbReference>
<evidence type="ECO:0000256" key="1">
    <source>
        <dbReference type="ARBA" id="ARBA00022679"/>
    </source>
</evidence>
<dbReference type="OrthoDB" id="5835829at2759"/>
<dbReference type="InterPro" id="IPR004276">
    <property type="entry name" value="GlycoTrans_28_N"/>
</dbReference>
<dbReference type="InterPro" id="IPR050426">
    <property type="entry name" value="Glycosyltransferase_28"/>
</dbReference>
<keyword evidence="6" id="KW-1185">Reference proteome</keyword>
<dbReference type="Pfam" id="PF06722">
    <property type="entry name" value="EryCIII-like_C"/>
    <property type="match status" value="1"/>
</dbReference>
<feature type="region of interest" description="Disordered" evidence="2">
    <location>
        <begin position="728"/>
        <end position="771"/>
    </location>
</feature>
<dbReference type="AlphaFoldDB" id="U4KVU2"/>
<accession>U4KVU2</accession>
<dbReference type="Gene3D" id="3.40.50.2000">
    <property type="entry name" value="Glycogen Phosphorylase B"/>
    <property type="match status" value="2"/>
</dbReference>
<dbReference type="OMA" id="YTNFMSY"/>
<keyword evidence="1 5" id="KW-0808">Transferase</keyword>
<evidence type="ECO:0000313" key="6">
    <source>
        <dbReference type="Proteomes" id="UP000018144"/>
    </source>
</evidence>
<proteinExistence type="predicted"/>
<dbReference type="PANTHER" id="PTHR48050:SF5">
    <property type="entry name" value="UDP-GLUCOSE,STEROL TRANSFERASE"/>
    <property type="match status" value="1"/>
</dbReference>
<organism evidence="5 6">
    <name type="scientific">Pyronema omphalodes (strain CBS 100304)</name>
    <name type="common">Pyronema confluens</name>
    <dbReference type="NCBI Taxonomy" id="1076935"/>
    <lineage>
        <taxon>Eukaryota</taxon>
        <taxon>Fungi</taxon>
        <taxon>Dikarya</taxon>
        <taxon>Ascomycota</taxon>
        <taxon>Pezizomycotina</taxon>
        <taxon>Pezizomycetes</taxon>
        <taxon>Pezizales</taxon>
        <taxon>Pyronemataceae</taxon>
        <taxon>Pyronema</taxon>
    </lineage>
</organism>
<feature type="compositionally biased region" description="Low complexity" evidence="2">
    <location>
        <begin position="742"/>
        <end position="752"/>
    </location>
</feature>
<dbReference type="Proteomes" id="UP000018144">
    <property type="component" value="Unassembled WGS sequence"/>
</dbReference>
<feature type="region of interest" description="Disordered" evidence="2">
    <location>
        <begin position="1"/>
        <end position="64"/>
    </location>
</feature>
<sequence length="1055" mass="116574">MTSEIQRNIYNKDERNAMTDQPAPPNTRKQSAPPATVRPSLRGRRSARKTWSPQQRQRPGLNKGALSSLSISHKEFNTQAHVSPTDGRVHISLNAIKDGNLSSLLGSLTQRELEKVVKTQKQNGDDVTTPPPKLNIVIMVIGSRGDVQPFIAIAKVLKEQWGHRVRLATHGAFREFVEGFGIEFFDVGGDPSELMAFMVKNPGLVSGVEAIKQGEIAKRREQMFEMFQGFWRSCIEASDNYRPRNSRESQESISTDKTYDEVQEPFIADAIIANPPSFAHVHCAERLGCPLHLMFTFPYSPTQHIPHPLAFIQNSNLGSEYTNAITYPMVEMMTWQGLGDLVNRFREKTLSLEPVATLWAPGMISRLKVPYTYMSPALIPKPSDWGDHINVTGFVFLDQTKDYKPPDELQKFLDAGDPPVYIGFGSIVVDDPDALTATLFSAIKQTGIRALVSKGWGGLGADDIPENVFMLENTPHDWLFSKVSAVIHHGGAGTTAIGLLHGRPTMVVPFFGDQPFWGSMIHNASAGPAPVPHKELTVDNLAEGIKVLLSEDTQKAAHEISRKIREEDGNGAENAVRSFFKSLAELDDKGKRGLGERGKTYGEGGPLGPGEGKWGVGGPGIRCDVLEEKVAVWRVRKTKMRLSAMAASWLVEQGLLDWKDLRLLRHTEWNDFDGPGEPLSGGFSAFFGSIAGVAKGIIGVPVSLIRGAKRFDDEVDLPARTKRRFRDRFRRHKSPSTEDDWGSSSDSDSDTGSTHRHHHRRSIPHDIAHGTKKSIIRAGRSSVRAPMDVSLAVAQGFHNAPRLYGDEVRRPARITGFHSGMRAAGKELALGMYDGFTGLVMQPYRGAKEEGVKGALKGVGKGVGGVFFKTQAGLAGAIGFPMKGVHREVRKGRDRRVLERVMVARRMQGDRELVEWRAQAKDEGEEVMEGRMKAGWEKVMEERQKRKTEKEKSLGKEIAGLKGRRKARKIKKAETQNLKMKEQAKVTEVTEQNTGAAKEVKENEVVKTDFGAVEDDCAAGLRKNNLSPVLEEARSPVIKEGVSRTRSPAVRSETA</sequence>
<dbReference type="FunFam" id="3.40.50.2000:FF:000100">
    <property type="entry name" value="Glycosyltransferase family 1 protein"/>
    <property type="match status" value="1"/>
</dbReference>
<dbReference type="GO" id="GO:0016906">
    <property type="term" value="F:sterol 3-beta-glucosyltransferase activity"/>
    <property type="evidence" value="ECO:0007669"/>
    <property type="project" value="UniProtKB-ARBA"/>
</dbReference>
<evidence type="ECO:0000256" key="2">
    <source>
        <dbReference type="SAM" id="MobiDB-lite"/>
    </source>
</evidence>
<feature type="compositionally biased region" description="Gly residues" evidence="2">
    <location>
        <begin position="601"/>
        <end position="613"/>
    </location>
</feature>
<feature type="region of interest" description="Disordered" evidence="2">
    <location>
        <begin position="591"/>
        <end position="613"/>
    </location>
</feature>
<dbReference type="InterPro" id="IPR002213">
    <property type="entry name" value="UDP_glucos_trans"/>
</dbReference>
<feature type="compositionally biased region" description="Basic and acidic residues" evidence="2">
    <location>
        <begin position="591"/>
        <end position="600"/>
    </location>
</feature>
<dbReference type="SUPFAM" id="SSF53756">
    <property type="entry name" value="UDP-Glycosyltransferase/glycogen phosphorylase"/>
    <property type="match status" value="1"/>
</dbReference>
<protein>
    <submittedName>
        <fullName evidence="5">Similar to Sterol 3-beta-glucosyltransferase acc. no. Q6C8M8</fullName>
    </submittedName>
</protein>
<dbReference type="PANTHER" id="PTHR48050">
    <property type="entry name" value="STEROL 3-BETA-GLUCOSYLTRANSFERASE"/>
    <property type="match status" value="1"/>
</dbReference>
<dbReference type="Pfam" id="PF03033">
    <property type="entry name" value="Glyco_transf_28"/>
    <property type="match status" value="1"/>
</dbReference>
<reference evidence="5 6" key="1">
    <citation type="journal article" date="2013" name="PLoS Genet.">
        <title>The genome and development-dependent transcriptomes of Pyronema confluens: a window into fungal evolution.</title>
        <authorList>
            <person name="Traeger S."/>
            <person name="Altegoer F."/>
            <person name="Freitag M."/>
            <person name="Gabaldon T."/>
            <person name="Kempken F."/>
            <person name="Kumar A."/>
            <person name="Marcet-Houben M."/>
            <person name="Poggeler S."/>
            <person name="Stajich J.E."/>
            <person name="Nowrousian M."/>
        </authorList>
    </citation>
    <scope>NUCLEOTIDE SEQUENCE [LARGE SCALE GENOMIC DNA]</scope>
    <source>
        <strain evidence="6">CBS 100304</strain>
        <tissue evidence="5">Vegetative mycelium</tissue>
    </source>
</reference>
<dbReference type="EMBL" id="HF935253">
    <property type="protein sequence ID" value="CCX05427.1"/>
    <property type="molecule type" value="Genomic_DNA"/>
</dbReference>
<dbReference type="FunFam" id="3.40.50.2000:FF:000009">
    <property type="entry name" value="Sterol 3-beta-glucosyltransferase UGT80A2"/>
    <property type="match status" value="1"/>
</dbReference>
<dbReference type="CDD" id="cd03784">
    <property type="entry name" value="GT1_Gtf-like"/>
    <property type="match status" value="1"/>
</dbReference>
<evidence type="ECO:0000259" key="4">
    <source>
        <dbReference type="Pfam" id="PF06722"/>
    </source>
</evidence>
<name>U4KVU2_PYROM</name>
<evidence type="ECO:0000313" key="5">
    <source>
        <dbReference type="EMBL" id="CCX05427.1"/>
    </source>
</evidence>
<evidence type="ECO:0000259" key="3">
    <source>
        <dbReference type="Pfam" id="PF03033"/>
    </source>
</evidence>
<feature type="domain" description="Glycosyltransferase family 28 N-terminal" evidence="3">
    <location>
        <begin position="136"/>
        <end position="302"/>
    </location>
</feature>
<dbReference type="InterPro" id="IPR010610">
    <property type="entry name" value="EryCIII-like_C"/>
</dbReference>
<feature type="domain" description="Erythromycin biosynthesis protein CIII-like C-terminal" evidence="4">
    <location>
        <begin position="462"/>
        <end position="567"/>
    </location>
</feature>